<evidence type="ECO:0008006" key="4">
    <source>
        <dbReference type="Google" id="ProtNLM"/>
    </source>
</evidence>
<evidence type="ECO:0000256" key="1">
    <source>
        <dbReference type="SAM" id="Phobius"/>
    </source>
</evidence>
<feature type="transmembrane region" description="Helical" evidence="1">
    <location>
        <begin position="63"/>
        <end position="82"/>
    </location>
</feature>
<protein>
    <recommendedName>
        <fullName evidence="4">O-antigen ligase domain-containing protein</fullName>
    </recommendedName>
</protein>
<feature type="transmembrane region" description="Helical" evidence="1">
    <location>
        <begin position="215"/>
        <end position="236"/>
    </location>
</feature>
<feature type="transmembrane region" description="Helical" evidence="1">
    <location>
        <begin position="377"/>
        <end position="396"/>
    </location>
</feature>
<proteinExistence type="predicted"/>
<keyword evidence="1" id="KW-0472">Membrane</keyword>
<dbReference type="EMBL" id="JACOIK010000002">
    <property type="protein sequence ID" value="MBD1431743.1"/>
    <property type="molecule type" value="Genomic_DNA"/>
</dbReference>
<feature type="transmembrane region" description="Helical" evidence="1">
    <location>
        <begin position="94"/>
        <end position="115"/>
    </location>
</feature>
<keyword evidence="3" id="KW-1185">Reference proteome</keyword>
<accession>A0ABR7YKN5</accession>
<evidence type="ECO:0000313" key="2">
    <source>
        <dbReference type="EMBL" id="MBD1431743.1"/>
    </source>
</evidence>
<feature type="transmembrane region" description="Helical" evidence="1">
    <location>
        <begin position="186"/>
        <end position="203"/>
    </location>
</feature>
<feature type="transmembrane region" description="Helical" evidence="1">
    <location>
        <begin position="34"/>
        <end position="51"/>
    </location>
</feature>
<evidence type="ECO:0000313" key="3">
    <source>
        <dbReference type="Proteomes" id="UP000602759"/>
    </source>
</evidence>
<feature type="transmembrane region" description="Helical" evidence="1">
    <location>
        <begin position="323"/>
        <end position="341"/>
    </location>
</feature>
<organism evidence="2 3">
    <name type="scientific">Sphingobacterium micropteri</name>
    <dbReference type="NCBI Taxonomy" id="2763501"/>
    <lineage>
        <taxon>Bacteria</taxon>
        <taxon>Pseudomonadati</taxon>
        <taxon>Bacteroidota</taxon>
        <taxon>Sphingobacteriia</taxon>
        <taxon>Sphingobacteriales</taxon>
        <taxon>Sphingobacteriaceae</taxon>
        <taxon>Sphingobacterium</taxon>
    </lineage>
</organism>
<sequence>MTKKQIIYTLPILVLMIGIVSPNQWSTFPIGNTVMVWLLSFLLVFSVLWYKDKFFRPNNREDYRVISLYFIWMIIGSIRGMFVAENYWEWKQLIGGILALSLPVFVYVFSIPWILKNTIRIWLWFGLPLFFVFFIFVLKRGAYHFYLGPVLLFSCFLPVLKRGWQAVFFMLILLMMFVDFGARSQVIKAAVALFISFGYYLIYFRSRKILKIIHWFFYILPAVLLALGISGTFNIFQDLSKNEGIYKEKKVVGGEMIEEDISADTRTFIYKEVIESAIRNDYWILGRTPARGNDSDYFGDFMAEELNTGKYERHKNELCFPNVFTWLGIVGMILYCLIYLKASYLAVYKSRNIFMKLLGVFIAFRFTYGWVEDFNSFSIMNIALWMIIAMGFSDSFRKMTNREFKYWIYKTVRF</sequence>
<feature type="transmembrane region" description="Helical" evidence="1">
    <location>
        <begin position="6"/>
        <end position="22"/>
    </location>
</feature>
<keyword evidence="1" id="KW-1133">Transmembrane helix</keyword>
<comment type="caution">
    <text evidence="2">The sequence shown here is derived from an EMBL/GenBank/DDBJ whole genome shotgun (WGS) entry which is preliminary data.</text>
</comment>
<name>A0ABR7YKN5_9SPHI</name>
<dbReference type="Proteomes" id="UP000602759">
    <property type="component" value="Unassembled WGS sequence"/>
</dbReference>
<keyword evidence="1" id="KW-0812">Transmembrane</keyword>
<gene>
    <name evidence="2" type="ORF">H8B06_02810</name>
</gene>
<feature type="transmembrane region" description="Helical" evidence="1">
    <location>
        <begin position="353"/>
        <end position="371"/>
    </location>
</feature>
<feature type="transmembrane region" description="Helical" evidence="1">
    <location>
        <begin position="121"/>
        <end position="138"/>
    </location>
</feature>
<reference evidence="2 3" key="1">
    <citation type="submission" date="2020-08" db="EMBL/GenBank/DDBJ databases">
        <title>Sphingobacterium sp. DN00404 isolated from aquaculture water.</title>
        <authorList>
            <person name="Zhang M."/>
        </authorList>
    </citation>
    <scope>NUCLEOTIDE SEQUENCE [LARGE SCALE GENOMIC DNA]</scope>
    <source>
        <strain evidence="2 3">DN00404</strain>
    </source>
</reference>